<reference evidence="5" key="2">
    <citation type="submission" date="2024-08" db="UniProtKB">
        <authorList>
            <consortium name="EnsemblMetazoa"/>
        </authorList>
    </citation>
    <scope>IDENTIFICATION</scope>
</reference>
<dbReference type="EnsemblMetazoa" id="XM_019910894.1">
    <property type="protein sequence ID" value="XP_019766453.1"/>
    <property type="gene ID" value="LOC109541897"/>
</dbReference>
<dbReference type="Pfam" id="PF08174">
    <property type="entry name" value="Anillin"/>
    <property type="match status" value="1"/>
</dbReference>
<dbReference type="EMBL" id="KB738132">
    <property type="protein sequence ID" value="ENN82760.1"/>
    <property type="molecule type" value="Genomic_DNA"/>
</dbReference>
<dbReference type="Proteomes" id="UP000030742">
    <property type="component" value="Unassembled WGS sequence"/>
</dbReference>
<evidence type="ECO:0000313" key="5">
    <source>
        <dbReference type="EnsemblMetazoa" id="XP_019764905.1"/>
    </source>
</evidence>
<dbReference type="HOGENOM" id="CLU_1005650_0_0_1"/>
<evidence type="ECO:0000259" key="1">
    <source>
        <dbReference type="Pfam" id="PF08174"/>
    </source>
</evidence>
<evidence type="ECO:0000313" key="2">
    <source>
        <dbReference type="EMBL" id="ENN82653.1"/>
    </source>
</evidence>
<proteinExistence type="predicted"/>
<evidence type="ECO:0000313" key="6">
    <source>
        <dbReference type="Proteomes" id="UP000019118"/>
    </source>
</evidence>
<feature type="domain" description="Anillin homology" evidence="1">
    <location>
        <begin position="157"/>
        <end position="215"/>
    </location>
</feature>
<reference evidence="6 7" key="1">
    <citation type="journal article" date="2013" name="Genome Biol.">
        <title>Draft genome of the mountain pine beetle, Dendroctonus ponderosae Hopkins, a major forest pest.</title>
        <authorList>
            <person name="Keeling C.I."/>
            <person name="Yuen M.M."/>
            <person name="Liao N.Y."/>
            <person name="Docking T.R."/>
            <person name="Chan S.K."/>
            <person name="Taylor G.A."/>
            <person name="Palmquist D.L."/>
            <person name="Jackman S.D."/>
            <person name="Nguyen A."/>
            <person name="Li M."/>
            <person name="Henderson H."/>
            <person name="Janes J.K."/>
            <person name="Zhao Y."/>
            <person name="Pandoh P."/>
            <person name="Moore R."/>
            <person name="Sperling F.A."/>
            <person name="Huber D.P."/>
            <person name="Birol I."/>
            <person name="Jones S.J."/>
            <person name="Bohlmann J."/>
        </authorList>
    </citation>
    <scope>NUCLEOTIDE SEQUENCE</scope>
</reference>
<dbReference type="EnsemblMetazoa" id="XM_019909346.1">
    <property type="protein sequence ID" value="XP_019764905.1"/>
    <property type="gene ID" value="LOC109540853"/>
</dbReference>
<dbReference type="AlphaFoldDB" id="N6TX84"/>
<dbReference type="EMBL" id="KB632363">
    <property type="protein sequence ID" value="ERL93538.1"/>
    <property type="molecule type" value="Genomic_DNA"/>
</dbReference>
<dbReference type="InterPro" id="IPR012966">
    <property type="entry name" value="AHD"/>
</dbReference>
<keyword evidence="6" id="KW-1185">Reference proteome</keyword>
<feature type="non-terminal residue" evidence="2">
    <location>
        <position position="1"/>
    </location>
</feature>
<dbReference type="Proteomes" id="UP000019118">
    <property type="component" value="Unassembled WGS sequence"/>
</dbReference>
<accession>N6TX84</accession>
<gene>
    <name evidence="5" type="primary">109541897</name>
    <name evidence="4" type="ORF">D910_10827</name>
    <name evidence="3" type="ORF">YQE_00869</name>
    <name evidence="2" type="ORF">YQE_00979</name>
</gene>
<dbReference type="EMBL" id="KB738342">
    <property type="protein sequence ID" value="ENN82653.1"/>
    <property type="molecule type" value="Genomic_DNA"/>
</dbReference>
<protein>
    <recommendedName>
        <fullName evidence="1">Anillin homology domain-containing protein</fullName>
    </recommendedName>
</protein>
<evidence type="ECO:0000313" key="3">
    <source>
        <dbReference type="EMBL" id="ENN82760.1"/>
    </source>
</evidence>
<sequence length="277" mass="31858">MASGLGALRKQRKPMTVGELSKWLGEQISKLPSMPERPFCFNLFYPFDGYFTSPFFPGETVTSFGRLLSEKDITDQLSRLNIAQSELKSLLQKQLKEKYLFHRGDIYLQSERLYITTCIRKCVLIEALHKKTYLIERPIRPVGPVFYLTIEQLRWTSKETDRSRAVGCVLYYRTNVYCTALQIHDDEKVPTFIGPYIFKDAPADFQVTVKFFMMTFDNGEEKEFAEFLEKKTPPIMTQVGFAIVDLAALNQGFTSFSKVVGNFLPNALLIKGNYEAK</sequence>
<organism evidence="2">
    <name type="scientific">Dendroctonus ponderosae</name>
    <name type="common">Mountain pine beetle</name>
    <dbReference type="NCBI Taxonomy" id="77166"/>
    <lineage>
        <taxon>Eukaryota</taxon>
        <taxon>Metazoa</taxon>
        <taxon>Ecdysozoa</taxon>
        <taxon>Arthropoda</taxon>
        <taxon>Hexapoda</taxon>
        <taxon>Insecta</taxon>
        <taxon>Pterygota</taxon>
        <taxon>Neoptera</taxon>
        <taxon>Endopterygota</taxon>
        <taxon>Coleoptera</taxon>
        <taxon>Polyphaga</taxon>
        <taxon>Cucujiformia</taxon>
        <taxon>Curculionidae</taxon>
        <taxon>Scolytinae</taxon>
        <taxon>Dendroctonus</taxon>
    </lineage>
</organism>
<evidence type="ECO:0000313" key="7">
    <source>
        <dbReference type="Proteomes" id="UP000030742"/>
    </source>
</evidence>
<evidence type="ECO:0000313" key="4">
    <source>
        <dbReference type="EMBL" id="ERL93538.1"/>
    </source>
</evidence>
<name>N6TX84_DENPD</name>
<dbReference type="KEGG" id="dpa:109541897"/>